<evidence type="ECO:0000313" key="2">
    <source>
        <dbReference type="Proteomes" id="UP000824120"/>
    </source>
</evidence>
<dbReference type="Pfam" id="PF14953">
    <property type="entry name" value="DUF4504"/>
    <property type="match status" value="2"/>
</dbReference>
<dbReference type="AlphaFoldDB" id="A0A9J5WQI9"/>
<keyword evidence="2" id="KW-1185">Reference proteome</keyword>
<dbReference type="InterPro" id="IPR027850">
    <property type="entry name" value="DUF4504"/>
</dbReference>
<organism evidence="1 2">
    <name type="scientific">Solanum commersonii</name>
    <name type="common">Commerson's wild potato</name>
    <name type="synonym">Commerson's nightshade</name>
    <dbReference type="NCBI Taxonomy" id="4109"/>
    <lineage>
        <taxon>Eukaryota</taxon>
        <taxon>Viridiplantae</taxon>
        <taxon>Streptophyta</taxon>
        <taxon>Embryophyta</taxon>
        <taxon>Tracheophyta</taxon>
        <taxon>Spermatophyta</taxon>
        <taxon>Magnoliopsida</taxon>
        <taxon>eudicotyledons</taxon>
        <taxon>Gunneridae</taxon>
        <taxon>Pentapetalae</taxon>
        <taxon>asterids</taxon>
        <taxon>lamiids</taxon>
        <taxon>Solanales</taxon>
        <taxon>Solanaceae</taxon>
        <taxon>Solanoideae</taxon>
        <taxon>Solaneae</taxon>
        <taxon>Solanum</taxon>
    </lineage>
</organism>
<gene>
    <name evidence="1" type="ORF">H5410_057324</name>
</gene>
<evidence type="ECO:0000313" key="1">
    <source>
        <dbReference type="EMBL" id="KAG5577190.1"/>
    </source>
</evidence>
<dbReference type="PANTHER" id="PTHR31366">
    <property type="entry name" value="UPF0739 PROTEIN C1ORF74"/>
    <property type="match status" value="1"/>
</dbReference>
<dbReference type="Proteomes" id="UP000824120">
    <property type="component" value="Chromosome 11"/>
</dbReference>
<accession>A0A9J5WQI9</accession>
<reference evidence="1 2" key="1">
    <citation type="submission" date="2020-09" db="EMBL/GenBank/DDBJ databases">
        <title>De no assembly of potato wild relative species, Solanum commersonii.</title>
        <authorList>
            <person name="Cho K."/>
        </authorList>
    </citation>
    <scope>NUCLEOTIDE SEQUENCE [LARGE SCALE GENOMIC DNA]</scope>
    <source>
        <strain evidence="1">LZ3.2</strain>
        <tissue evidence="1">Leaf</tissue>
    </source>
</reference>
<sequence length="354" mass="40256">MESTIFKYSTMEVAELETVLKTFESALSQIKWRLKLSSKRRLEIDIMALCTEMRPVVMVDYGGKMPELQERLCAFLKHCKEDCSIFKPLHVMVIEDMIYLVHASAFAEFVKSSLNLETRLIFVDLEHDPPKVAPLLSSIALNHFVFTSFPSHVSLPRLIEILQMITQAEESCVAAELVLAQKTFSSVFSENGIKIDHFEHQKPEVRANTDSSLYKQTSSLSSDVIDLSECIKDSHVTIPTLNGWLLGYPIVYLFGMAHIENAIYNLSTKSLNLFQVLVCRSARCNRGSQAQKEELMSFSVPYDLSLEGMDEPWVETFLTRIKAKQERCNQIWTSLQMEVNACYPQAIALYQGSV</sequence>
<name>A0A9J5WQI9_SOLCO</name>
<dbReference type="EMBL" id="JACXVP010000011">
    <property type="protein sequence ID" value="KAG5577190.1"/>
    <property type="molecule type" value="Genomic_DNA"/>
</dbReference>
<protein>
    <submittedName>
        <fullName evidence="1">Uncharacterized protein</fullName>
    </submittedName>
</protein>
<comment type="caution">
    <text evidence="1">The sequence shown here is derived from an EMBL/GenBank/DDBJ whole genome shotgun (WGS) entry which is preliminary data.</text>
</comment>
<dbReference type="PANTHER" id="PTHR31366:SF2">
    <property type="entry name" value="UPF0739 PROTEIN C1ORF74"/>
    <property type="match status" value="1"/>
</dbReference>
<proteinExistence type="predicted"/>
<dbReference type="OrthoDB" id="2395010at2759"/>